<dbReference type="GO" id="GO:0005886">
    <property type="term" value="C:plasma membrane"/>
    <property type="evidence" value="ECO:0007669"/>
    <property type="project" value="TreeGrafter"/>
</dbReference>
<evidence type="ECO:0000259" key="10">
    <source>
        <dbReference type="Pfam" id="PF13967"/>
    </source>
</evidence>
<feature type="transmembrane region" description="Helical" evidence="8">
    <location>
        <begin position="436"/>
        <end position="461"/>
    </location>
</feature>
<evidence type="ECO:0000256" key="3">
    <source>
        <dbReference type="ARBA" id="ARBA00022448"/>
    </source>
</evidence>
<evidence type="ECO:0000256" key="6">
    <source>
        <dbReference type="ARBA" id="ARBA00023136"/>
    </source>
</evidence>
<evidence type="ECO:0000313" key="12">
    <source>
        <dbReference type="EMBL" id="KAF2433451.1"/>
    </source>
</evidence>
<protein>
    <submittedName>
        <fullName evidence="12">DUF221-domain-containing protein</fullName>
    </submittedName>
</protein>
<feature type="compositionally biased region" description="Polar residues" evidence="7">
    <location>
        <begin position="314"/>
        <end position="325"/>
    </location>
</feature>
<feature type="domain" description="CSC1/OSCA1-like 7TM region" evidence="9">
    <location>
        <begin position="436"/>
        <end position="707"/>
    </location>
</feature>
<comment type="similarity">
    <text evidence="2">Belongs to the CSC1 (TC 1.A.17) family.</text>
</comment>
<feature type="region of interest" description="Disordered" evidence="7">
    <location>
        <begin position="285"/>
        <end position="328"/>
    </location>
</feature>
<name>A0A9P4NYK4_9PEZI</name>
<reference evidence="12" key="1">
    <citation type="journal article" date="2020" name="Stud. Mycol.">
        <title>101 Dothideomycetes genomes: a test case for predicting lifestyles and emergence of pathogens.</title>
        <authorList>
            <person name="Haridas S."/>
            <person name="Albert R."/>
            <person name="Binder M."/>
            <person name="Bloem J."/>
            <person name="Labutti K."/>
            <person name="Salamov A."/>
            <person name="Andreopoulos B."/>
            <person name="Baker S."/>
            <person name="Barry K."/>
            <person name="Bills G."/>
            <person name="Bluhm B."/>
            <person name="Cannon C."/>
            <person name="Castanera R."/>
            <person name="Culley D."/>
            <person name="Daum C."/>
            <person name="Ezra D."/>
            <person name="Gonzalez J."/>
            <person name="Henrissat B."/>
            <person name="Kuo A."/>
            <person name="Liang C."/>
            <person name="Lipzen A."/>
            <person name="Lutzoni F."/>
            <person name="Magnuson J."/>
            <person name="Mondo S."/>
            <person name="Nolan M."/>
            <person name="Ohm R."/>
            <person name="Pangilinan J."/>
            <person name="Park H.-J."/>
            <person name="Ramirez L."/>
            <person name="Alfaro M."/>
            <person name="Sun H."/>
            <person name="Tritt A."/>
            <person name="Yoshinaga Y."/>
            <person name="Zwiers L.-H."/>
            <person name="Turgeon B."/>
            <person name="Goodwin S."/>
            <person name="Spatafora J."/>
            <person name="Crous P."/>
            <person name="Grigoriev I."/>
        </authorList>
    </citation>
    <scope>NUCLEOTIDE SEQUENCE</scope>
    <source>
        <strain evidence="12">CBS 130266</strain>
    </source>
</reference>
<evidence type="ECO:0000259" key="9">
    <source>
        <dbReference type="Pfam" id="PF02714"/>
    </source>
</evidence>
<keyword evidence="13" id="KW-1185">Reference proteome</keyword>
<proteinExistence type="inferred from homology"/>
<evidence type="ECO:0000313" key="13">
    <source>
        <dbReference type="Proteomes" id="UP000800235"/>
    </source>
</evidence>
<feature type="transmembrane region" description="Helical" evidence="8">
    <location>
        <begin position="653"/>
        <end position="673"/>
    </location>
</feature>
<evidence type="ECO:0000256" key="2">
    <source>
        <dbReference type="ARBA" id="ARBA00007779"/>
    </source>
</evidence>
<evidence type="ECO:0000256" key="7">
    <source>
        <dbReference type="SAM" id="MobiDB-lite"/>
    </source>
</evidence>
<feature type="transmembrane region" description="Helical" evidence="8">
    <location>
        <begin position="582"/>
        <end position="603"/>
    </location>
</feature>
<evidence type="ECO:0000256" key="5">
    <source>
        <dbReference type="ARBA" id="ARBA00022989"/>
    </source>
</evidence>
<dbReference type="InterPro" id="IPR032880">
    <property type="entry name" value="CSC1/OSCA1-like_N"/>
</dbReference>
<accession>A0A9P4NYK4</accession>
<dbReference type="Pfam" id="PF02714">
    <property type="entry name" value="RSN1_7TM"/>
    <property type="match status" value="1"/>
</dbReference>
<dbReference type="Pfam" id="PF14703">
    <property type="entry name" value="PHM7_cyt"/>
    <property type="match status" value="1"/>
</dbReference>
<dbReference type="InterPro" id="IPR027815">
    <property type="entry name" value="CSC1/OSCA1-like_cyt"/>
</dbReference>
<sequence length="812" mass="93049">MEYRYHAFNSSDNEDRYKKWIIGDPKDTALQIAISLGLGSLAFITFCILRPKWPGMYAARKRQNEAAESLPELPRSLFGWMPALWRISEKQILESAGLDAFVFLTFFKMAIKFLSITLFFALIVIKPVHDSYPDEERGGDDKKPKKDAMRRRSLAGIDISTYTSTFDADYLWMYLVFAYFFTFLALYMIVTQSRRIIKIRQEYLGSQNTVTDRTIRLSGIPPELRSEDKLKAFIEDLEIGKVESVTLCKDWKKLDETVEERMTILRRLEEAWTVHMGHRRVERSLETLPISQPAPPGPTVDPEDREDSALLGNPWSSGQSQNGHSQPHVVPYARARPRTRIWYGNFKLQHKNVDAIDYYEEKLRRLDKEIKSLRKKDFKPCTLAFVTMDSTAACQMAVQAVLDDSPLQLIANSSPAAADVVWPNTYLPRSTRMWKAWSITALIALLTIFWSVVLVPIAGLIDLNRIHSVWPALGNWLKSHPLAKSLVSTQLPTFVISLLNVLVPYFYEWLSNRQGMISQGDVELSIISKNFIFLFFNFFLVFTALGTAALAPEDFGNEPPRETANRLAKNIEDIRGFYVNYIVLQGLGLFPFRLLEFGSVFMYPITLIGAKTPRDYAEVVQPPVFSYGFFLPQNLLIFLICIVYSVLRESWQVLLPGLAYFIIGYFVYKYQLLYAMDHRQHSTGGSWMMVCDRIVVGLVIFQISMFGQLALRSAVKRSLLIIPLLVITLWFSYVFNRSYKPLMKFIALRSIRKAEDAEEGGAPDFQTVDEARESGDKFINPSLIVPLEDVWIKDKSARAESHHSSSTDHDEE</sequence>
<evidence type="ECO:0000256" key="4">
    <source>
        <dbReference type="ARBA" id="ARBA00022692"/>
    </source>
</evidence>
<evidence type="ECO:0000256" key="8">
    <source>
        <dbReference type="SAM" id="Phobius"/>
    </source>
</evidence>
<comment type="caution">
    <text evidence="12">The sequence shown here is derived from an EMBL/GenBank/DDBJ whole genome shotgun (WGS) entry which is preliminary data.</text>
</comment>
<feature type="transmembrane region" description="Helical" evidence="8">
    <location>
        <begin position="29"/>
        <end position="49"/>
    </location>
</feature>
<comment type="subcellular location">
    <subcellularLocation>
        <location evidence="1">Membrane</location>
        <topology evidence="1">Multi-pass membrane protein</topology>
    </subcellularLocation>
</comment>
<keyword evidence="5 8" id="KW-1133">Transmembrane helix</keyword>
<evidence type="ECO:0000259" key="11">
    <source>
        <dbReference type="Pfam" id="PF14703"/>
    </source>
</evidence>
<feature type="transmembrane region" description="Helical" evidence="8">
    <location>
        <begin position="491"/>
        <end position="510"/>
    </location>
</feature>
<feature type="transmembrane region" description="Helical" evidence="8">
    <location>
        <begin position="531"/>
        <end position="551"/>
    </location>
</feature>
<feature type="transmembrane region" description="Helical" evidence="8">
    <location>
        <begin position="171"/>
        <end position="190"/>
    </location>
</feature>
<dbReference type="Pfam" id="PF13967">
    <property type="entry name" value="RSN1_TM"/>
    <property type="match status" value="1"/>
</dbReference>
<dbReference type="EMBL" id="MU007021">
    <property type="protein sequence ID" value="KAF2433451.1"/>
    <property type="molecule type" value="Genomic_DNA"/>
</dbReference>
<keyword evidence="4 8" id="KW-0812">Transmembrane</keyword>
<dbReference type="OrthoDB" id="1689567at2759"/>
<feature type="domain" description="CSC1/OSCA1-like N-terminal transmembrane" evidence="10">
    <location>
        <begin position="31"/>
        <end position="190"/>
    </location>
</feature>
<feature type="domain" description="CSC1/OSCA1-like cytosolic" evidence="11">
    <location>
        <begin position="212"/>
        <end position="424"/>
    </location>
</feature>
<evidence type="ECO:0000256" key="1">
    <source>
        <dbReference type="ARBA" id="ARBA00004141"/>
    </source>
</evidence>
<dbReference type="InterPro" id="IPR003864">
    <property type="entry name" value="CSC1/OSCA1-like_7TM"/>
</dbReference>
<feature type="transmembrane region" description="Helical" evidence="8">
    <location>
        <begin position="694"/>
        <end position="711"/>
    </location>
</feature>
<dbReference type="PANTHER" id="PTHR13018">
    <property type="entry name" value="PROBABLE MEMBRANE PROTEIN DUF221-RELATED"/>
    <property type="match status" value="1"/>
</dbReference>
<dbReference type="GO" id="GO:0005227">
    <property type="term" value="F:calcium-activated cation channel activity"/>
    <property type="evidence" value="ECO:0007669"/>
    <property type="project" value="InterPro"/>
</dbReference>
<organism evidence="12 13">
    <name type="scientific">Tothia fuscella</name>
    <dbReference type="NCBI Taxonomy" id="1048955"/>
    <lineage>
        <taxon>Eukaryota</taxon>
        <taxon>Fungi</taxon>
        <taxon>Dikarya</taxon>
        <taxon>Ascomycota</taxon>
        <taxon>Pezizomycotina</taxon>
        <taxon>Dothideomycetes</taxon>
        <taxon>Pleosporomycetidae</taxon>
        <taxon>Venturiales</taxon>
        <taxon>Cylindrosympodiaceae</taxon>
        <taxon>Tothia</taxon>
    </lineage>
</organism>
<dbReference type="PANTHER" id="PTHR13018:SF5">
    <property type="entry name" value="RE44586P"/>
    <property type="match status" value="1"/>
</dbReference>
<dbReference type="AlphaFoldDB" id="A0A9P4NYK4"/>
<keyword evidence="3" id="KW-0813">Transport</keyword>
<feature type="transmembrane region" description="Helical" evidence="8">
    <location>
        <begin position="100"/>
        <end position="125"/>
    </location>
</feature>
<feature type="transmembrane region" description="Helical" evidence="8">
    <location>
        <begin position="624"/>
        <end position="647"/>
    </location>
</feature>
<dbReference type="Proteomes" id="UP000800235">
    <property type="component" value="Unassembled WGS sequence"/>
</dbReference>
<keyword evidence="6 8" id="KW-0472">Membrane</keyword>
<gene>
    <name evidence="12" type="ORF">EJ08DRAFT_79645</name>
</gene>
<feature type="transmembrane region" description="Helical" evidence="8">
    <location>
        <begin position="717"/>
        <end position="735"/>
    </location>
</feature>
<dbReference type="InterPro" id="IPR045122">
    <property type="entry name" value="Csc1-like"/>
</dbReference>